<dbReference type="PANTHER" id="PTHR22617:SF23">
    <property type="entry name" value="CHEMOTAXIS PROTEIN CHEW"/>
    <property type="match status" value="1"/>
</dbReference>
<evidence type="ECO:0000313" key="3">
    <source>
        <dbReference type="Proteomes" id="UP000516361"/>
    </source>
</evidence>
<dbReference type="Gene3D" id="2.30.30.40">
    <property type="entry name" value="SH3 Domains"/>
    <property type="match status" value="1"/>
</dbReference>
<dbReference type="InParanoid" id="A0A7G1G963"/>
<dbReference type="GO" id="GO:0005829">
    <property type="term" value="C:cytosol"/>
    <property type="evidence" value="ECO:0007669"/>
    <property type="project" value="TreeGrafter"/>
</dbReference>
<dbReference type="GO" id="GO:0007165">
    <property type="term" value="P:signal transduction"/>
    <property type="evidence" value="ECO:0007669"/>
    <property type="project" value="InterPro"/>
</dbReference>
<dbReference type="PROSITE" id="PS50851">
    <property type="entry name" value="CHEW"/>
    <property type="match status" value="1"/>
</dbReference>
<reference evidence="2 3" key="1">
    <citation type="submission" date="2018-06" db="EMBL/GenBank/DDBJ databases">
        <title>Genome sequencing of Oceanotoga sp. sy52.</title>
        <authorList>
            <person name="Mori K."/>
        </authorList>
    </citation>
    <scope>NUCLEOTIDE SEQUENCE [LARGE SCALE GENOMIC DNA]</scope>
    <source>
        <strain evidence="3">sy52</strain>
    </source>
</reference>
<dbReference type="SUPFAM" id="SSF50341">
    <property type="entry name" value="CheW-like"/>
    <property type="match status" value="1"/>
</dbReference>
<accession>A0A7G1G963</accession>
<dbReference type="InterPro" id="IPR002545">
    <property type="entry name" value="CheW-lke_dom"/>
</dbReference>
<dbReference type="AlphaFoldDB" id="A0A7G1G963"/>
<dbReference type="PANTHER" id="PTHR22617">
    <property type="entry name" value="CHEMOTAXIS SENSOR HISTIDINE KINASE-RELATED"/>
    <property type="match status" value="1"/>
</dbReference>
<keyword evidence="3" id="KW-1185">Reference proteome</keyword>
<feature type="domain" description="CheW-like" evidence="1">
    <location>
        <begin position="4"/>
        <end position="145"/>
    </location>
</feature>
<protein>
    <submittedName>
        <fullName evidence="2">Chemotaxis protein CheW</fullName>
    </submittedName>
</protein>
<dbReference type="EMBL" id="AP018712">
    <property type="protein sequence ID" value="BBE31996.1"/>
    <property type="molecule type" value="Genomic_DNA"/>
</dbReference>
<dbReference type="Gene3D" id="2.40.50.180">
    <property type="entry name" value="CheA-289, Domain 4"/>
    <property type="match status" value="1"/>
</dbReference>
<dbReference type="RefSeq" id="WP_190614855.1">
    <property type="nucleotide sequence ID" value="NZ_AP018712.1"/>
</dbReference>
<dbReference type="Pfam" id="PF01584">
    <property type="entry name" value="CheW"/>
    <property type="match status" value="1"/>
</dbReference>
<dbReference type="SMART" id="SM00260">
    <property type="entry name" value="CheW"/>
    <property type="match status" value="1"/>
</dbReference>
<proteinExistence type="predicted"/>
<dbReference type="Proteomes" id="UP000516361">
    <property type="component" value="Chromosome"/>
</dbReference>
<evidence type="ECO:0000313" key="2">
    <source>
        <dbReference type="EMBL" id="BBE31996.1"/>
    </source>
</evidence>
<dbReference type="KEGG" id="ocy:OSSY52_21370"/>
<dbReference type="InterPro" id="IPR036061">
    <property type="entry name" value="CheW-like_dom_sf"/>
</dbReference>
<evidence type="ECO:0000259" key="1">
    <source>
        <dbReference type="PROSITE" id="PS50851"/>
    </source>
</evidence>
<dbReference type="InterPro" id="IPR039315">
    <property type="entry name" value="CheW"/>
</dbReference>
<sequence length="155" mass="17752">MSTEIKIVTFNLGNEKFALDIMKIDTVAEYEDVTVIPHVADYVEGVINFRKEFVLPLINMRKKFKLPDFEDKSKCKILIIKQEDRKIGIMIDDVKEVKNISSDSIEETPAVGGMNNIRFISGIARLDNEMLIILDMDKLLTAEEKMELDSLVKKI</sequence>
<dbReference type="GO" id="GO:0006935">
    <property type="term" value="P:chemotaxis"/>
    <property type="evidence" value="ECO:0007669"/>
    <property type="project" value="InterPro"/>
</dbReference>
<organism evidence="2 3">
    <name type="scientific">Tepiditoga spiralis</name>
    <dbReference type="NCBI Taxonomy" id="2108365"/>
    <lineage>
        <taxon>Bacteria</taxon>
        <taxon>Thermotogati</taxon>
        <taxon>Thermotogota</taxon>
        <taxon>Thermotogae</taxon>
        <taxon>Petrotogales</taxon>
        <taxon>Petrotogaceae</taxon>
        <taxon>Tepiditoga</taxon>
    </lineage>
</organism>
<name>A0A7G1G963_9BACT</name>
<gene>
    <name evidence="2" type="ORF">OSSY52_21370</name>
</gene>